<dbReference type="EMBL" id="ML001438">
    <property type="protein sequence ID" value="RKO83274.1"/>
    <property type="molecule type" value="Genomic_DNA"/>
</dbReference>
<proteinExistence type="predicted"/>
<feature type="compositionally biased region" description="Polar residues" evidence="1">
    <location>
        <begin position="366"/>
        <end position="391"/>
    </location>
</feature>
<feature type="compositionally biased region" description="Basic and acidic residues" evidence="1">
    <location>
        <begin position="98"/>
        <end position="108"/>
    </location>
</feature>
<evidence type="ECO:0000313" key="3">
    <source>
        <dbReference type="Proteomes" id="UP000269721"/>
    </source>
</evidence>
<gene>
    <name evidence="2" type="ORF">BDK51DRAFT_50111</name>
</gene>
<feature type="region of interest" description="Disordered" evidence="1">
    <location>
        <begin position="337"/>
        <end position="391"/>
    </location>
</feature>
<dbReference type="Proteomes" id="UP000269721">
    <property type="component" value="Unassembled WGS sequence"/>
</dbReference>
<reference evidence="3" key="1">
    <citation type="journal article" date="2018" name="Nat. Microbiol.">
        <title>Leveraging single-cell genomics to expand the fungal tree of life.</title>
        <authorList>
            <person name="Ahrendt S.R."/>
            <person name="Quandt C.A."/>
            <person name="Ciobanu D."/>
            <person name="Clum A."/>
            <person name="Salamov A."/>
            <person name="Andreopoulos B."/>
            <person name="Cheng J.F."/>
            <person name="Woyke T."/>
            <person name="Pelin A."/>
            <person name="Henrissat B."/>
            <person name="Reynolds N.K."/>
            <person name="Benny G.L."/>
            <person name="Smith M.E."/>
            <person name="James T.Y."/>
            <person name="Grigoriev I.V."/>
        </authorList>
    </citation>
    <scope>NUCLEOTIDE SEQUENCE [LARGE SCALE GENOMIC DNA]</scope>
</reference>
<feature type="compositionally biased region" description="Basic residues" evidence="1">
    <location>
        <begin position="341"/>
        <end position="363"/>
    </location>
</feature>
<keyword evidence="3" id="KW-1185">Reference proteome</keyword>
<feature type="compositionally biased region" description="Basic and acidic residues" evidence="1">
    <location>
        <begin position="251"/>
        <end position="260"/>
    </location>
</feature>
<feature type="region of interest" description="Disordered" evidence="1">
    <location>
        <begin position="205"/>
        <end position="273"/>
    </location>
</feature>
<name>A0A4P9VUK3_9FUNG</name>
<organism evidence="2 3">
    <name type="scientific">Blyttiomyces helicus</name>
    <dbReference type="NCBI Taxonomy" id="388810"/>
    <lineage>
        <taxon>Eukaryota</taxon>
        <taxon>Fungi</taxon>
        <taxon>Fungi incertae sedis</taxon>
        <taxon>Chytridiomycota</taxon>
        <taxon>Chytridiomycota incertae sedis</taxon>
        <taxon>Chytridiomycetes</taxon>
        <taxon>Chytridiomycetes incertae sedis</taxon>
        <taxon>Blyttiomyces</taxon>
    </lineage>
</organism>
<sequence>MRGPPKGLGPAWGARELHRWARLEPQRMRMAAPSRRSACADRGGMVVVSAVIEGRRSASTRDDSPVMPEPGYLKPGLLPGTVWWLNVLDGFVSEVDAKTESEEDSVVHDEEEEQPPNGGVEISLQTRILPPIFTTRARASVSLDASLFECKIDVVAKNGDKKETTGEQQLPPNGVAELKDVSDKNLLGNMTLNPAPIAVHAAASSTASSVHDNDPGAGFRSLPRRRKNNCSATAGPNAYFSAPSRALASNADHDGAENTERPFAGTDGAPRLGTSQEALYPAAAANFREGPMNGAGGPPSVNFNSVKANVSAKHVDSAATSKSPVLSLHNAIETLPARQYSSRHPHTVAHRGPRLSTRPARRKSTSEVSSLQPSQDRSLPSSLTPASSRAL</sequence>
<dbReference type="AlphaFoldDB" id="A0A4P9VUK3"/>
<evidence type="ECO:0000256" key="1">
    <source>
        <dbReference type="SAM" id="MobiDB-lite"/>
    </source>
</evidence>
<accession>A0A4P9VUK3</accession>
<feature type="region of interest" description="Disordered" evidence="1">
    <location>
        <begin position="98"/>
        <end position="118"/>
    </location>
</feature>
<protein>
    <submittedName>
        <fullName evidence="2">Uncharacterized protein</fullName>
    </submittedName>
</protein>
<evidence type="ECO:0000313" key="2">
    <source>
        <dbReference type="EMBL" id="RKO83274.1"/>
    </source>
</evidence>